<dbReference type="EMBL" id="CM000786">
    <property type="protein sequence ID" value="AQK39356.1"/>
    <property type="molecule type" value="Genomic_DNA"/>
</dbReference>
<name>A0A1D6ITF8_MAIZE</name>
<reference evidence="1" key="1">
    <citation type="submission" date="2015-12" db="EMBL/GenBank/DDBJ databases">
        <title>Update maize B73 reference genome by single molecule sequencing technologies.</title>
        <authorList>
            <consortium name="Maize Genome Sequencing Project"/>
            <person name="Ware D."/>
        </authorList>
    </citation>
    <scope>NUCLEOTIDE SEQUENCE</scope>
    <source>
        <tissue evidence="1">Seedling</tissue>
    </source>
</reference>
<dbReference type="InParanoid" id="A0A1D6ITF8"/>
<dbReference type="Pfam" id="PF11816">
    <property type="entry name" value="DUF3337"/>
    <property type="match status" value="1"/>
</dbReference>
<sequence length="103" mass="11561">MENLTLPLLRSYLAFLLDGQILQALDGGSDAFVMGLSSAQSQLSVLDSSSRLGLKPWQKTKPCIEILCNNQVLSPEMSLATVRTYIWKKPEDLILHYRVVQPR</sequence>
<accession>A0A1D6ITF8</accession>
<protein>
    <submittedName>
        <fullName evidence="1">Transducin/WD40 repeat-like superfamily protein</fullName>
    </submittedName>
</protein>
<dbReference type="Gene3D" id="3.10.20.90">
    <property type="entry name" value="Phosphatidylinositol 3-kinase Catalytic Subunit, Chain A, domain 1"/>
    <property type="match status" value="1"/>
</dbReference>
<proteinExistence type="predicted"/>
<organism evidence="1">
    <name type="scientific">Zea mays</name>
    <name type="common">Maize</name>
    <dbReference type="NCBI Taxonomy" id="4577"/>
    <lineage>
        <taxon>Eukaryota</taxon>
        <taxon>Viridiplantae</taxon>
        <taxon>Streptophyta</taxon>
        <taxon>Embryophyta</taxon>
        <taxon>Tracheophyta</taxon>
        <taxon>Spermatophyta</taxon>
        <taxon>Magnoliopsida</taxon>
        <taxon>Liliopsida</taxon>
        <taxon>Poales</taxon>
        <taxon>Poaceae</taxon>
        <taxon>PACMAD clade</taxon>
        <taxon>Panicoideae</taxon>
        <taxon>Andropogonodae</taxon>
        <taxon>Andropogoneae</taxon>
        <taxon>Tripsacinae</taxon>
        <taxon>Zea</taxon>
    </lineage>
</organism>
<dbReference type="InterPro" id="IPR021772">
    <property type="entry name" value="WDR48/Bun107"/>
</dbReference>
<gene>
    <name evidence="1" type="ORF">ZEAMMB73_Zm00001d023473</name>
</gene>
<dbReference type="STRING" id="4577.A0A1D6ITF8"/>
<dbReference type="SMR" id="A0A1D6ITF8"/>
<evidence type="ECO:0000313" key="1">
    <source>
        <dbReference type="EMBL" id="AQK39356.1"/>
    </source>
</evidence>
<dbReference type="AlphaFoldDB" id="A0A1D6ITF8"/>